<evidence type="ECO:0008006" key="5">
    <source>
        <dbReference type="Google" id="ProtNLM"/>
    </source>
</evidence>
<feature type="transmembrane region" description="Helical" evidence="2">
    <location>
        <begin position="682"/>
        <end position="700"/>
    </location>
</feature>
<dbReference type="GeneID" id="39987231"/>
<keyword evidence="2" id="KW-1133">Transmembrane helix</keyword>
<evidence type="ECO:0000313" key="4">
    <source>
        <dbReference type="Proteomes" id="UP000192257"/>
    </source>
</evidence>
<feature type="transmembrane region" description="Helical" evidence="2">
    <location>
        <begin position="504"/>
        <end position="525"/>
    </location>
</feature>
<dbReference type="EMBL" id="NBCO01000023">
    <property type="protein sequence ID" value="ORC87240.1"/>
    <property type="molecule type" value="Genomic_DNA"/>
</dbReference>
<feature type="compositionally biased region" description="Polar residues" evidence="1">
    <location>
        <begin position="103"/>
        <end position="114"/>
    </location>
</feature>
<feature type="transmembrane region" description="Helical" evidence="2">
    <location>
        <begin position="319"/>
        <end position="338"/>
    </location>
</feature>
<feature type="region of interest" description="Disordered" evidence="1">
    <location>
        <begin position="67"/>
        <end position="139"/>
    </location>
</feature>
<dbReference type="VEuPathDB" id="TriTrypDB:TM35_000232110"/>
<feature type="transmembrane region" description="Helical" evidence="2">
    <location>
        <begin position="377"/>
        <end position="398"/>
    </location>
</feature>
<feature type="transmembrane region" description="Helical" evidence="2">
    <location>
        <begin position="592"/>
        <end position="613"/>
    </location>
</feature>
<feature type="compositionally biased region" description="Basic residues" evidence="1">
    <location>
        <begin position="78"/>
        <end position="87"/>
    </location>
</feature>
<evidence type="ECO:0000313" key="3">
    <source>
        <dbReference type="EMBL" id="ORC87240.1"/>
    </source>
</evidence>
<gene>
    <name evidence="3" type="ORF">TM35_000232110</name>
</gene>
<dbReference type="AlphaFoldDB" id="A0A1X0NT06"/>
<feature type="transmembrane region" description="Helical" evidence="2">
    <location>
        <begin position="752"/>
        <end position="777"/>
    </location>
</feature>
<keyword evidence="2" id="KW-0812">Transmembrane</keyword>
<feature type="transmembrane region" description="Helical" evidence="2">
    <location>
        <begin position="619"/>
        <end position="644"/>
    </location>
</feature>
<proteinExistence type="predicted"/>
<feature type="transmembrane region" description="Helical" evidence="2">
    <location>
        <begin position="720"/>
        <end position="740"/>
    </location>
</feature>
<reference evidence="3 4" key="1">
    <citation type="submission" date="2017-03" db="EMBL/GenBank/DDBJ databases">
        <title>An alternative strategy for trypanosome survival in the mammalian bloodstream revealed through genome and transcriptome analysis of the ubiquitous bovine parasite Trypanosoma (Megatrypanum) theileri.</title>
        <authorList>
            <person name="Kelly S."/>
            <person name="Ivens A."/>
            <person name="Mott A."/>
            <person name="O'Neill E."/>
            <person name="Emms D."/>
            <person name="Macleod O."/>
            <person name="Voorheis P."/>
            <person name="Matthews J."/>
            <person name="Matthews K."/>
            <person name="Carrington M."/>
        </authorList>
    </citation>
    <scope>NUCLEOTIDE SEQUENCE [LARGE SCALE GENOMIC DNA]</scope>
    <source>
        <strain evidence="3">Edinburgh</strain>
    </source>
</reference>
<comment type="caution">
    <text evidence="3">The sequence shown here is derived from an EMBL/GenBank/DDBJ whole genome shotgun (WGS) entry which is preliminary data.</text>
</comment>
<feature type="region of interest" description="Disordered" evidence="1">
    <location>
        <begin position="190"/>
        <end position="213"/>
    </location>
</feature>
<dbReference type="RefSeq" id="XP_028881306.1">
    <property type="nucleotide sequence ID" value="XM_029027451.1"/>
</dbReference>
<accession>A0A1X0NT06</accession>
<feature type="transmembrane region" description="Helical" evidence="2">
    <location>
        <begin position="532"/>
        <end position="549"/>
    </location>
</feature>
<protein>
    <recommendedName>
        <fullName evidence="5">Transmembrane protein</fullName>
    </recommendedName>
</protein>
<organism evidence="3 4">
    <name type="scientific">Trypanosoma theileri</name>
    <dbReference type="NCBI Taxonomy" id="67003"/>
    <lineage>
        <taxon>Eukaryota</taxon>
        <taxon>Discoba</taxon>
        <taxon>Euglenozoa</taxon>
        <taxon>Kinetoplastea</taxon>
        <taxon>Metakinetoplastina</taxon>
        <taxon>Trypanosomatida</taxon>
        <taxon>Trypanosomatidae</taxon>
        <taxon>Trypanosoma</taxon>
    </lineage>
</organism>
<keyword evidence="4" id="KW-1185">Reference proteome</keyword>
<evidence type="ECO:0000256" key="2">
    <source>
        <dbReference type="SAM" id="Phobius"/>
    </source>
</evidence>
<feature type="compositionally biased region" description="Basic and acidic residues" evidence="1">
    <location>
        <begin position="121"/>
        <end position="136"/>
    </location>
</feature>
<feature type="transmembrane region" description="Helical" evidence="2">
    <location>
        <begin position="476"/>
        <end position="492"/>
    </location>
</feature>
<dbReference type="Proteomes" id="UP000192257">
    <property type="component" value="Unassembled WGS sequence"/>
</dbReference>
<dbReference type="OrthoDB" id="252728at2759"/>
<sequence>MEENLEAKLKYGGNLEEKKNALCSSGKTRSEIIRTSGKGSQDLNDIIPSSSPCQVVLKAEETVHVNSRAISSSPRSRIPNRRIKKQKTSGNENEEYYVFSDVSRGSTDSSNSSFAGHGGSYHREQQQEEEQQKNSDSKGSFSLSERFVSLANSKFFNVADIGPIPCEAEEIIVSSQNIPKIVSLQTISNNNSQDGLGKPVRESSAFSGSPGVEGLESRYRGKGSISTLSELTTASLGCRAFDLPCFPNLDHSPETSPDATIAIPSYRRFRLIPTENSAAGWSNDGVLQDQAFGPISSLHCNIGENRNGNGNTPRNKNGFMRFLAILFIPFAMILPFALQEVFILVNHFIEHGPQQCCKVDCLCTPGESVLIVFTYGLFVYIPFSVFTPTLFFLTLDAVEKDTQVTRLRTRTARYIVADNDNNADIRSLSLHDVGNPAFFSPTRAGELNEIRQPNTGYVSIFRWDLPPCFTTLKRNIPFWIIIITRFIFFSIMDTQLPQMPNVPLSTWGFLRLAVLSLPLVVYALYNTRPFVAAPYILLDAFPLLLPIILGERHTGSDPWCMTLPLIVFALERCFWYLSACAMPKCTPVGIKIAVSSTFAALCILVILASSLFIDLVERTYVVIVMVIEIILLELLFGTLFLEVFAYRFYAFIKKCFFHRRAESFVLKGTDAINISTQVRWPVIPIAVCAIAPFFHFFQWYRAFGLSDCRGKLNKNIHVYFTTFILFIGTLILAFFITALIRWKHHRFRLPLFLQDWLLLFLWSWYIFASVPFTFAVVV</sequence>
<name>A0A1X0NT06_9TRYP</name>
<feature type="transmembrane region" description="Helical" evidence="2">
    <location>
        <begin position="561"/>
        <end position="580"/>
    </location>
</feature>
<feature type="compositionally biased region" description="Low complexity" evidence="1">
    <location>
        <begin position="67"/>
        <end position="77"/>
    </location>
</feature>
<evidence type="ECO:0000256" key="1">
    <source>
        <dbReference type="SAM" id="MobiDB-lite"/>
    </source>
</evidence>
<keyword evidence="2" id="KW-0472">Membrane</keyword>